<dbReference type="Proteomes" id="UP000826271">
    <property type="component" value="Unassembled WGS sequence"/>
</dbReference>
<sequence length="191" mass="21844">MGAHFRYPRATHTCIAHWYALRCEFSAGSYRSPTPPFVDKGGASSAIDLKRSPISTDDRRKHLLYCKVIGVKAINYKLSVSMFSFHVLILFCCEKLFDVDETLTVAKVRLVVVHIEGKALQWHQTYMKLKAILTRALPYLEAYVKALCDLFGSLLFEDPMSEMMNVRQVASVKDYLNQFDELLNNVDLNEI</sequence>
<protein>
    <recommendedName>
        <fullName evidence="3">Retrotransposon gag domain-containing protein</fullName>
    </recommendedName>
</protein>
<reference evidence="1" key="1">
    <citation type="submission" date="2019-10" db="EMBL/GenBank/DDBJ databases">
        <authorList>
            <person name="Zhang R."/>
            <person name="Pan Y."/>
            <person name="Wang J."/>
            <person name="Ma R."/>
            <person name="Yu S."/>
        </authorList>
    </citation>
    <scope>NUCLEOTIDE SEQUENCE</scope>
    <source>
        <strain evidence="1">LA-IB0</strain>
        <tissue evidence="1">Leaf</tissue>
    </source>
</reference>
<accession>A0AAV6XM53</accession>
<evidence type="ECO:0008006" key="3">
    <source>
        <dbReference type="Google" id="ProtNLM"/>
    </source>
</evidence>
<evidence type="ECO:0000313" key="2">
    <source>
        <dbReference type="Proteomes" id="UP000826271"/>
    </source>
</evidence>
<evidence type="ECO:0000313" key="1">
    <source>
        <dbReference type="EMBL" id="KAG8382565.1"/>
    </source>
</evidence>
<comment type="caution">
    <text evidence="1">The sequence shown here is derived from an EMBL/GenBank/DDBJ whole genome shotgun (WGS) entry which is preliminary data.</text>
</comment>
<dbReference type="EMBL" id="WHWC01000005">
    <property type="protein sequence ID" value="KAG8382565.1"/>
    <property type="molecule type" value="Genomic_DNA"/>
</dbReference>
<proteinExistence type="predicted"/>
<dbReference type="AlphaFoldDB" id="A0AAV6XM53"/>
<keyword evidence="2" id="KW-1185">Reference proteome</keyword>
<organism evidence="1 2">
    <name type="scientific">Buddleja alternifolia</name>
    <dbReference type="NCBI Taxonomy" id="168488"/>
    <lineage>
        <taxon>Eukaryota</taxon>
        <taxon>Viridiplantae</taxon>
        <taxon>Streptophyta</taxon>
        <taxon>Embryophyta</taxon>
        <taxon>Tracheophyta</taxon>
        <taxon>Spermatophyta</taxon>
        <taxon>Magnoliopsida</taxon>
        <taxon>eudicotyledons</taxon>
        <taxon>Gunneridae</taxon>
        <taxon>Pentapetalae</taxon>
        <taxon>asterids</taxon>
        <taxon>lamiids</taxon>
        <taxon>Lamiales</taxon>
        <taxon>Scrophulariaceae</taxon>
        <taxon>Buddlejeae</taxon>
        <taxon>Buddleja</taxon>
    </lineage>
</organism>
<name>A0AAV6XM53_9LAMI</name>
<gene>
    <name evidence="1" type="ORF">BUALT_Bualt05G0090600</name>
</gene>